<dbReference type="Pfam" id="PF20150">
    <property type="entry name" value="2EXR"/>
    <property type="match status" value="1"/>
</dbReference>
<feature type="domain" description="2EXR" evidence="1">
    <location>
        <begin position="43"/>
        <end position="149"/>
    </location>
</feature>
<evidence type="ECO:0000313" key="3">
    <source>
        <dbReference type="Proteomes" id="UP000235371"/>
    </source>
</evidence>
<dbReference type="EMBL" id="KZ613745">
    <property type="protein sequence ID" value="PMD65882.1"/>
    <property type="molecule type" value="Genomic_DNA"/>
</dbReference>
<evidence type="ECO:0000313" key="2">
    <source>
        <dbReference type="EMBL" id="PMD65882.1"/>
    </source>
</evidence>
<sequence length="365" mass="41790">MSSKPGVKEYISLKPKVKKGIFRKLKAEQGTPPESEGKTRVLFTKFPNLPDELQVLIWEFTIVGAGPRLVEIITRPLARKQPCQMETEAAENVTPKPKWGITSDCPVPLLLLACYMSYEIASKHYQKAFKLGGCQNLRETYFNFERDILYLTEMAFQKHEPSPSLNLKYLNTITDLSKVQNLAILASEGRSTWHLKKYLYSLLNFFSGIQHLTLVVGCQQKDLEKFYGTPPSESASEIVLYNHDIFENGNWGIEDSTFKLPNKGSPRWCRNMVRSLKEEMNDFQDYKERKDVADGKSYFVIPSIDYKIELQKGLLQKLLDDKAAHDARRATRGPAYRLTAAELHLQNRVSNTRHKIKFSFADSAP</sequence>
<dbReference type="GeneID" id="36587226"/>
<dbReference type="InParanoid" id="A0A2J6TSA0"/>
<protein>
    <recommendedName>
        <fullName evidence="1">2EXR domain-containing protein</fullName>
    </recommendedName>
</protein>
<dbReference type="InterPro" id="IPR045518">
    <property type="entry name" value="2EXR"/>
</dbReference>
<keyword evidence="3" id="KW-1185">Reference proteome</keyword>
<reference evidence="2 3" key="1">
    <citation type="submission" date="2016-04" db="EMBL/GenBank/DDBJ databases">
        <title>A degradative enzymes factory behind the ericoid mycorrhizal symbiosis.</title>
        <authorList>
            <consortium name="DOE Joint Genome Institute"/>
            <person name="Martino E."/>
            <person name="Morin E."/>
            <person name="Grelet G."/>
            <person name="Kuo A."/>
            <person name="Kohler A."/>
            <person name="Daghino S."/>
            <person name="Barry K."/>
            <person name="Choi C."/>
            <person name="Cichocki N."/>
            <person name="Clum A."/>
            <person name="Copeland A."/>
            <person name="Hainaut M."/>
            <person name="Haridas S."/>
            <person name="Labutti K."/>
            <person name="Lindquist E."/>
            <person name="Lipzen A."/>
            <person name="Khouja H.-R."/>
            <person name="Murat C."/>
            <person name="Ohm R."/>
            <person name="Olson A."/>
            <person name="Spatafora J."/>
            <person name="Veneault-Fourrey C."/>
            <person name="Henrissat B."/>
            <person name="Grigoriev I."/>
            <person name="Martin F."/>
            <person name="Perotto S."/>
        </authorList>
    </citation>
    <scope>NUCLEOTIDE SEQUENCE [LARGE SCALE GENOMIC DNA]</scope>
    <source>
        <strain evidence="2 3">E</strain>
    </source>
</reference>
<dbReference type="PANTHER" id="PTHR35910">
    <property type="entry name" value="2EXR DOMAIN-CONTAINING PROTEIN"/>
    <property type="match status" value="1"/>
</dbReference>
<dbReference type="PANTHER" id="PTHR35910:SF6">
    <property type="entry name" value="2EXR DOMAIN-CONTAINING PROTEIN"/>
    <property type="match status" value="1"/>
</dbReference>
<dbReference type="RefSeq" id="XP_024742786.1">
    <property type="nucleotide sequence ID" value="XM_024879149.1"/>
</dbReference>
<gene>
    <name evidence="2" type="ORF">K444DRAFT_607291</name>
</gene>
<dbReference type="AlphaFoldDB" id="A0A2J6TSA0"/>
<dbReference type="Proteomes" id="UP000235371">
    <property type="component" value="Unassembled WGS sequence"/>
</dbReference>
<proteinExistence type="predicted"/>
<accession>A0A2J6TSA0</accession>
<evidence type="ECO:0000259" key="1">
    <source>
        <dbReference type="Pfam" id="PF20150"/>
    </source>
</evidence>
<organism evidence="2 3">
    <name type="scientific">Hyaloscypha bicolor E</name>
    <dbReference type="NCBI Taxonomy" id="1095630"/>
    <lineage>
        <taxon>Eukaryota</taxon>
        <taxon>Fungi</taxon>
        <taxon>Dikarya</taxon>
        <taxon>Ascomycota</taxon>
        <taxon>Pezizomycotina</taxon>
        <taxon>Leotiomycetes</taxon>
        <taxon>Helotiales</taxon>
        <taxon>Hyaloscyphaceae</taxon>
        <taxon>Hyaloscypha</taxon>
        <taxon>Hyaloscypha bicolor</taxon>
    </lineage>
</organism>
<name>A0A2J6TSA0_9HELO</name>
<dbReference type="OrthoDB" id="3437257at2759"/>